<feature type="region of interest" description="Disordered" evidence="2">
    <location>
        <begin position="90"/>
        <end position="130"/>
    </location>
</feature>
<feature type="compositionally biased region" description="Polar residues" evidence="2">
    <location>
        <begin position="117"/>
        <end position="130"/>
    </location>
</feature>
<organism evidence="3 4">
    <name type="scientific">Heterodermia speciosa</name>
    <dbReference type="NCBI Taxonomy" id="116794"/>
    <lineage>
        <taxon>Eukaryota</taxon>
        <taxon>Fungi</taxon>
        <taxon>Dikarya</taxon>
        <taxon>Ascomycota</taxon>
        <taxon>Pezizomycotina</taxon>
        <taxon>Lecanoromycetes</taxon>
        <taxon>OSLEUM clade</taxon>
        <taxon>Lecanoromycetidae</taxon>
        <taxon>Caliciales</taxon>
        <taxon>Physciaceae</taxon>
        <taxon>Heterodermia</taxon>
    </lineage>
</organism>
<keyword evidence="4" id="KW-1185">Reference proteome</keyword>
<evidence type="ECO:0000313" key="3">
    <source>
        <dbReference type="EMBL" id="CAF9921123.1"/>
    </source>
</evidence>
<evidence type="ECO:0000313" key="4">
    <source>
        <dbReference type="Proteomes" id="UP000664521"/>
    </source>
</evidence>
<feature type="coiled-coil region" evidence="1">
    <location>
        <begin position="738"/>
        <end position="795"/>
    </location>
</feature>
<feature type="region of interest" description="Disordered" evidence="2">
    <location>
        <begin position="255"/>
        <end position="305"/>
    </location>
</feature>
<dbReference type="EMBL" id="CAJPDS010000027">
    <property type="protein sequence ID" value="CAF9921123.1"/>
    <property type="molecule type" value="Genomic_DNA"/>
</dbReference>
<dbReference type="Proteomes" id="UP000664521">
    <property type="component" value="Unassembled WGS sequence"/>
</dbReference>
<name>A0A8H3FB49_9LECA</name>
<proteinExistence type="predicted"/>
<dbReference type="AlphaFoldDB" id="A0A8H3FB49"/>
<evidence type="ECO:0000256" key="2">
    <source>
        <dbReference type="SAM" id="MobiDB-lite"/>
    </source>
</evidence>
<reference evidence="3" key="1">
    <citation type="submission" date="2021-03" db="EMBL/GenBank/DDBJ databases">
        <authorList>
            <person name="Tagirdzhanova G."/>
        </authorList>
    </citation>
    <scope>NUCLEOTIDE SEQUENCE</scope>
</reference>
<dbReference type="OrthoDB" id="10643831at2759"/>
<keyword evidence="1" id="KW-0175">Coiled coil</keyword>
<feature type="region of interest" description="Disordered" evidence="2">
    <location>
        <begin position="1"/>
        <end position="26"/>
    </location>
</feature>
<accession>A0A8H3FB49</accession>
<evidence type="ECO:0000256" key="1">
    <source>
        <dbReference type="SAM" id="Coils"/>
    </source>
</evidence>
<protein>
    <submittedName>
        <fullName evidence="3">Uncharacterized protein</fullName>
    </submittedName>
</protein>
<comment type="caution">
    <text evidence="3">The sequence shown here is derived from an EMBL/GenBank/DDBJ whole genome shotgun (WGS) entry which is preliminary data.</text>
</comment>
<feature type="compositionally biased region" description="Polar residues" evidence="2">
    <location>
        <begin position="275"/>
        <end position="290"/>
    </location>
</feature>
<feature type="coiled-coil region" evidence="1">
    <location>
        <begin position="468"/>
        <end position="586"/>
    </location>
</feature>
<gene>
    <name evidence="3" type="ORF">HETSPECPRED_004442</name>
</gene>
<sequence length="941" mass="104781">MRLKSLFKSLWGGKDRTSSPKTKKSTVSFHGIFKPVLSTSKAKQNRPTEAAEIQAALDQVLPSLGQTSSFDNSGCVKYSDTFVVADIPPSAPLSSDTSTDKNDSGAGSSESSLLLSNPTPETTVSSPYTETLGSAIDDDLSERKTFPFGFGPYITLSSRVKGLDQGFNSAVPPALRRARSQVDIGKNAQQHVAEEPLVASRRSSISYLCLSDETKPIPELTDPLRSGLDHGLVKWHKRTSSIELAQWQRTHDWKVPQISSSQVERPQPVERHNVSPRSQAPDSDHASSGNEDCEGEKTDPAKTKSVQETAAEVVCHETATNDPRCVLQAQSSAITFAEYKAKVEEQHNETIAFKDEQMNKVVSMYQALVSQHEDLKTETEQRAMIQSKAAALTQASSAELTQLRVAFEAQKKEAWDALQYLNYLQVELDSMNDSHRAQDVLLFNAYGKIDELTKQLATANTNGGQSKIKDLEKKLVAAKDKQDEQEGQLFNAFQAHQALEGDKQQLKEEVKKLTNLNMQVTNELVDMKSECERNLVQNMMMRETMEADPKKAAEYDKTVEHLKGELAEADERAVQAEETSIQLQKDMDENAVRSKTETTALKEENRILTLAIDDLRSSKDTVQKALTALIKSSQSNPSGPNLTTALQTHHTDLTHQQQQHDTHLHNLISLHTHALSRTKLLETRCNSLESTATEQAAQYIDLENAHRTTSAQLSILQLESTAQTQAHATALAEKSSALTAAEAESAGLKRTLRALQSATTDTCTAWFLARQERDLAEAKTALEEAEKRAEALGRDLATRIEYEGMDKFLRDSAAYDEANFPELEQGRRDEVEVLRGRIEAFEKGWCSPDVLLWKDHLRRVEEVREQTMVKGRAEMEEGVRREVVGRVEGEWVVPLRELGGLFWGRIWRLERVLMGKGWKMGALDDGERRSLVAASRRFGVL</sequence>